<proteinExistence type="predicted"/>
<evidence type="ECO:0000313" key="2">
    <source>
        <dbReference type="Proteomes" id="UP000054564"/>
    </source>
</evidence>
<organism evidence="1 2">
    <name type="scientific">Puccinia striiformis f. sp. tritici PST-78</name>
    <dbReference type="NCBI Taxonomy" id="1165861"/>
    <lineage>
        <taxon>Eukaryota</taxon>
        <taxon>Fungi</taxon>
        <taxon>Dikarya</taxon>
        <taxon>Basidiomycota</taxon>
        <taxon>Pucciniomycotina</taxon>
        <taxon>Pucciniomycetes</taxon>
        <taxon>Pucciniales</taxon>
        <taxon>Pucciniaceae</taxon>
        <taxon>Puccinia</taxon>
    </lineage>
</organism>
<protein>
    <submittedName>
        <fullName evidence="1">Uncharacterized protein</fullName>
    </submittedName>
</protein>
<keyword evidence="2" id="KW-1185">Reference proteome</keyword>
<name>A0A0L0VF36_9BASI</name>
<evidence type="ECO:0000313" key="1">
    <source>
        <dbReference type="EMBL" id="KNE97890.1"/>
    </source>
</evidence>
<dbReference type="Proteomes" id="UP000054564">
    <property type="component" value="Unassembled WGS sequence"/>
</dbReference>
<dbReference type="AlphaFoldDB" id="A0A0L0VF36"/>
<gene>
    <name evidence="1" type="ORF">PSTG_08912</name>
</gene>
<comment type="caution">
    <text evidence="1">The sequence shown here is derived from an EMBL/GenBank/DDBJ whole genome shotgun (WGS) entry which is preliminary data.</text>
</comment>
<dbReference type="EMBL" id="AJIL01000063">
    <property type="protein sequence ID" value="KNE97890.1"/>
    <property type="molecule type" value="Genomic_DNA"/>
</dbReference>
<accession>A0A0L0VF36</accession>
<reference evidence="2" key="1">
    <citation type="submission" date="2014-03" db="EMBL/GenBank/DDBJ databases">
        <title>The Genome Sequence of Puccinia striiformis f. sp. tritici PST-78.</title>
        <authorList>
            <consortium name="The Broad Institute Genome Sequencing Platform"/>
            <person name="Cuomo C."/>
            <person name="Hulbert S."/>
            <person name="Chen X."/>
            <person name="Walker B."/>
            <person name="Young S.K."/>
            <person name="Zeng Q."/>
            <person name="Gargeya S."/>
            <person name="Fitzgerald M."/>
            <person name="Haas B."/>
            <person name="Abouelleil A."/>
            <person name="Alvarado L."/>
            <person name="Arachchi H.M."/>
            <person name="Berlin A.M."/>
            <person name="Chapman S.B."/>
            <person name="Goldberg J."/>
            <person name="Griggs A."/>
            <person name="Gujja S."/>
            <person name="Hansen M."/>
            <person name="Howarth C."/>
            <person name="Imamovic A."/>
            <person name="Larimer J."/>
            <person name="McCowan C."/>
            <person name="Montmayeur A."/>
            <person name="Murphy C."/>
            <person name="Neiman D."/>
            <person name="Pearson M."/>
            <person name="Priest M."/>
            <person name="Roberts A."/>
            <person name="Saif S."/>
            <person name="Shea T."/>
            <person name="Sisk P."/>
            <person name="Sykes S."/>
            <person name="Wortman J."/>
            <person name="Nusbaum C."/>
            <person name="Birren B."/>
        </authorList>
    </citation>
    <scope>NUCLEOTIDE SEQUENCE [LARGE SCALE GENOMIC DNA]</scope>
    <source>
        <strain evidence="2">race PST-78</strain>
    </source>
</reference>
<sequence>MPYGLAIKATITSVKRYLHLLLRPTPLELGLMAIISGNCYALNMPAATSLLKQLCWLSGII</sequence>